<feature type="region of interest" description="Disordered" evidence="1">
    <location>
        <begin position="179"/>
        <end position="201"/>
    </location>
</feature>
<protein>
    <submittedName>
        <fullName evidence="2">Uncharacterized protein</fullName>
    </submittedName>
</protein>
<sequence>GGGSSSGGGGVQVWVEQPLQRQLAGLAEQCRAAFGHLQREVSPSLQLVARVPLLPPPHPSHSPAAAGMHGCCCMSLPQSRSEPHCPRGQSALLACMLQGGTLPAGMGAGAGAGAAGNNGGEVVLLMRLTAVQQQQQWGNQMPSKRTEVHACLLQLPEGQQVLGAVFYRSAQLALLLGPTPQEQGHRGNGVEGKDDSGGLKGSGSGVDAVRAAVVACHEGSCPMGGVLALLPTAQLEMCTVDEAEVQAFSIAQVCADRGAITFWPVPGCRLRRPPRGSGCWQAPLLVSGPRGLAAAFTEGSRAFMIDLEE</sequence>
<organism evidence="2 3">
    <name type="scientific">Astrephomene gubernaculifera</name>
    <dbReference type="NCBI Taxonomy" id="47775"/>
    <lineage>
        <taxon>Eukaryota</taxon>
        <taxon>Viridiplantae</taxon>
        <taxon>Chlorophyta</taxon>
        <taxon>core chlorophytes</taxon>
        <taxon>Chlorophyceae</taxon>
        <taxon>CS clade</taxon>
        <taxon>Chlamydomonadales</taxon>
        <taxon>Astrephomenaceae</taxon>
        <taxon>Astrephomene</taxon>
    </lineage>
</organism>
<proteinExistence type="predicted"/>
<feature type="non-terminal residue" evidence="2">
    <location>
        <position position="309"/>
    </location>
</feature>
<evidence type="ECO:0000313" key="2">
    <source>
        <dbReference type="EMBL" id="GFR42378.1"/>
    </source>
</evidence>
<reference evidence="2 3" key="1">
    <citation type="journal article" date="2021" name="Sci. Rep.">
        <title>Genome sequencing of the multicellular alga Astrephomene provides insights into convergent evolution of germ-soma differentiation.</title>
        <authorList>
            <person name="Yamashita S."/>
            <person name="Yamamoto K."/>
            <person name="Matsuzaki R."/>
            <person name="Suzuki S."/>
            <person name="Yamaguchi H."/>
            <person name="Hirooka S."/>
            <person name="Minakuchi Y."/>
            <person name="Miyagishima S."/>
            <person name="Kawachi M."/>
            <person name="Toyoda A."/>
            <person name="Nozaki H."/>
        </authorList>
    </citation>
    <scope>NUCLEOTIDE SEQUENCE [LARGE SCALE GENOMIC DNA]</scope>
    <source>
        <strain evidence="2 3">NIES-4017</strain>
    </source>
</reference>
<name>A0AAD3HIX9_9CHLO</name>
<gene>
    <name evidence="2" type="ORF">Agub_g3064</name>
</gene>
<accession>A0AAD3HIX9</accession>
<dbReference type="EMBL" id="BMAR01000003">
    <property type="protein sequence ID" value="GFR42378.1"/>
    <property type="molecule type" value="Genomic_DNA"/>
</dbReference>
<dbReference type="Proteomes" id="UP001054857">
    <property type="component" value="Unassembled WGS sequence"/>
</dbReference>
<feature type="non-terminal residue" evidence="2">
    <location>
        <position position="1"/>
    </location>
</feature>
<evidence type="ECO:0000313" key="3">
    <source>
        <dbReference type="Proteomes" id="UP001054857"/>
    </source>
</evidence>
<evidence type="ECO:0000256" key="1">
    <source>
        <dbReference type="SAM" id="MobiDB-lite"/>
    </source>
</evidence>
<dbReference type="AlphaFoldDB" id="A0AAD3HIX9"/>
<keyword evidence="3" id="KW-1185">Reference proteome</keyword>
<comment type="caution">
    <text evidence="2">The sequence shown here is derived from an EMBL/GenBank/DDBJ whole genome shotgun (WGS) entry which is preliminary data.</text>
</comment>